<proteinExistence type="predicted"/>
<keyword evidence="1" id="KW-0614">Plasmid</keyword>
<gene>
    <name evidence="1" type="ORF">C0V82_26195</name>
</gene>
<organism evidence="1 2">
    <name type="scientific">Niveispirillum cyanobacteriorum</name>
    <dbReference type="NCBI Taxonomy" id="1612173"/>
    <lineage>
        <taxon>Bacteria</taxon>
        <taxon>Pseudomonadati</taxon>
        <taxon>Pseudomonadota</taxon>
        <taxon>Alphaproteobacteria</taxon>
        <taxon>Rhodospirillales</taxon>
        <taxon>Azospirillaceae</taxon>
        <taxon>Niveispirillum</taxon>
    </lineage>
</organism>
<evidence type="ECO:0000313" key="2">
    <source>
        <dbReference type="Proteomes" id="UP000234752"/>
    </source>
</evidence>
<dbReference type="KEGG" id="ncb:C0V82_26195"/>
<geneLocation type="plasmid" evidence="1 2">
    <name>unnamed3</name>
</geneLocation>
<protein>
    <submittedName>
        <fullName evidence="1">Uncharacterized protein</fullName>
    </submittedName>
</protein>
<dbReference type="EMBL" id="CP025615">
    <property type="protein sequence ID" value="AUN33905.1"/>
    <property type="molecule type" value="Genomic_DNA"/>
</dbReference>
<dbReference type="InterPro" id="IPR013406">
    <property type="entry name" value="CHP02574_addiction_mod"/>
</dbReference>
<dbReference type="Pfam" id="PF09720">
    <property type="entry name" value="Unstab_antitox"/>
    <property type="match status" value="1"/>
</dbReference>
<reference evidence="1 2" key="1">
    <citation type="submission" date="2017-12" db="EMBL/GenBank/DDBJ databases">
        <title>Genomes of bacteria within cyanobacterial aggregates.</title>
        <authorList>
            <person name="Cai H."/>
        </authorList>
    </citation>
    <scope>NUCLEOTIDE SEQUENCE [LARGE SCALE GENOMIC DNA]</scope>
    <source>
        <strain evidence="1 2">TH16</strain>
        <plasmid evidence="1 2">unnamed3</plasmid>
    </source>
</reference>
<sequence length="262" mass="29064">MALKCWRGPDYDSLARPRPMARTLGPVGVPSMATLEFSYLTTEQRLDLITELCDSLDHDAVPLVSAQAAELESRLAMLNAQPGEGRDAFEALADLRRRHALCASALRRRPRPSWRIHWHGTAASARGWLPTFSMSSSASSSACATIRTSFPACGDDRFRCTCVAKAPEPVLSRAGKPSWTLRISMFTTYPDVPESQRRLRPLHSQNRSWYFHNKYYYAFSCRRKVKMSVLSKIEMSVSGSVLAGFGGCYGLADDERSGCAAC</sequence>
<keyword evidence="2" id="KW-1185">Reference proteome</keyword>
<evidence type="ECO:0000313" key="1">
    <source>
        <dbReference type="EMBL" id="AUN33905.1"/>
    </source>
</evidence>
<accession>A0A2K9NNI4</accession>
<dbReference type="Proteomes" id="UP000234752">
    <property type="component" value="Plasmid unnamed3"/>
</dbReference>
<name>A0A2K9NNI4_9PROT</name>
<dbReference type="AlphaFoldDB" id="A0A2K9NNI4"/>